<dbReference type="Pfam" id="PF00067">
    <property type="entry name" value="p450"/>
    <property type="match status" value="1"/>
</dbReference>
<keyword evidence="9" id="KW-1133">Transmembrane helix</keyword>
<name>A0A1L9PV01_ASPVE</name>
<keyword evidence="9" id="KW-0472">Membrane</keyword>
<dbReference type="Gene3D" id="1.10.630.10">
    <property type="entry name" value="Cytochrome P450"/>
    <property type="match status" value="1"/>
</dbReference>
<dbReference type="AlphaFoldDB" id="A0A1L9PV01"/>
<accession>A0A1L9PV01</accession>
<dbReference type="InterPro" id="IPR001128">
    <property type="entry name" value="Cyt_P450"/>
</dbReference>
<feature type="transmembrane region" description="Helical" evidence="9">
    <location>
        <begin position="270"/>
        <end position="291"/>
    </location>
</feature>
<organism evidence="10 11">
    <name type="scientific">Aspergillus versicolor CBS 583.65</name>
    <dbReference type="NCBI Taxonomy" id="1036611"/>
    <lineage>
        <taxon>Eukaryota</taxon>
        <taxon>Fungi</taxon>
        <taxon>Dikarya</taxon>
        <taxon>Ascomycota</taxon>
        <taxon>Pezizomycotina</taxon>
        <taxon>Eurotiomycetes</taxon>
        <taxon>Eurotiomycetidae</taxon>
        <taxon>Eurotiales</taxon>
        <taxon>Aspergillaceae</taxon>
        <taxon>Aspergillus</taxon>
        <taxon>Aspergillus subgen. Nidulantes</taxon>
    </lineage>
</organism>
<dbReference type="EMBL" id="KV878132">
    <property type="protein sequence ID" value="OJJ05348.1"/>
    <property type="molecule type" value="Genomic_DNA"/>
</dbReference>
<protein>
    <submittedName>
        <fullName evidence="10">Uncharacterized protein</fullName>
    </submittedName>
</protein>
<dbReference type="PROSITE" id="PS00086">
    <property type="entry name" value="CYTOCHROME_P450"/>
    <property type="match status" value="1"/>
</dbReference>
<keyword evidence="3 7" id="KW-0479">Metal-binding</keyword>
<keyword evidence="5 7" id="KW-0408">Iron</keyword>
<dbReference type="STRING" id="1036611.A0A1L9PV01"/>
<evidence type="ECO:0000256" key="1">
    <source>
        <dbReference type="ARBA" id="ARBA00001971"/>
    </source>
</evidence>
<keyword evidence="4" id="KW-0560">Oxidoreductase</keyword>
<feature type="binding site" description="axial binding residue" evidence="7">
    <location>
        <position position="705"/>
    </location>
    <ligand>
        <name>heme</name>
        <dbReference type="ChEBI" id="CHEBI:30413"/>
    </ligand>
    <ligandPart>
        <name>Fe</name>
        <dbReference type="ChEBI" id="CHEBI:18248"/>
    </ligandPart>
</feature>
<dbReference type="RefSeq" id="XP_040671110.1">
    <property type="nucleotide sequence ID" value="XM_040815729.1"/>
</dbReference>
<keyword evidence="11" id="KW-1185">Reference proteome</keyword>
<evidence type="ECO:0000256" key="4">
    <source>
        <dbReference type="ARBA" id="ARBA00023002"/>
    </source>
</evidence>
<reference evidence="11" key="1">
    <citation type="journal article" date="2017" name="Genome Biol.">
        <title>Comparative genomics reveals high biological diversity and specific adaptations in the industrially and medically important fungal genus Aspergillus.</title>
        <authorList>
            <person name="de Vries R.P."/>
            <person name="Riley R."/>
            <person name="Wiebenga A."/>
            <person name="Aguilar-Osorio G."/>
            <person name="Amillis S."/>
            <person name="Uchima C.A."/>
            <person name="Anderluh G."/>
            <person name="Asadollahi M."/>
            <person name="Askin M."/>
            <person name="Barry K."/>
            <person name="Battaglia E."/>
            <person name="Bayram O."/>
            <person name="Benocci T."/>
            <person name="Braus-Stromeyer S.A."/>
            <person name="Caldana C."/>
            <person name="Canovas D."/>
            <person name="Cerqueira G.C."/>
            <person name="Chen F."/>
            <person name="Chen W."/>
            <person name="Choi C."/>
            <person name="Clum A."/>
            <person name="Dos Santos R.A."/>
            <person name="Damasio A.R."/>
            <person name="Diallinas G."/>
            <person name="Emri T."/>
            <person name="Fekete E."/>
            <person name="Flipphi M."/>
            <person name="Freyberg S."/>
            <person name="Gallo A."/>
            <person name="Gournas C."/>
            <person name="Habgood R."/>
            <person name="Hainaut M."/>
            <person name="Harispe M.L."/>
            <person name="Henrissat B."/>
            <person name="Hilden K.S."/>
            <person name="Hope R."/>
            <person name="Hossain A."/>
            <person name="Karabika E."/>
            <person name="Karaffa L."/>
            <person name="Karanyi Z."/>
            <person name="Krasevec N."/>
            <person name="Kuo A."/>
            <person name="Kusch H."/>
            <person name="LaButti K."/>
            <person name="Lagendijk E.L."/>
            <person name="Lapidus A."/>
            <person name="Levasseur A."/>
            <person name="Lindquist E."/>
            <person name="Lipzen A."/>
            <person name="Logrieco A.F."/>
            <person name="MacCabe A."/>
            <person name="Maekelae M.R."/>
            <person name="Malavazi I."/>
            <person name="Melin P."/>
            <person name="Meyer V."/>
            <person name="Mielnichuk N."/>
            <person name="Miskei M."/>
            <person name="Molnar A.P."/>
            <person name="Mule G."/>
            <person name="Ngan C.Y."/>
            <person name="Orejas M."/>
            <person name="Orosz E."/>
            <person name="Ouedraogo J.P."/>
            <person name="Overkamp K.M."/>
            <person name="Park H.-S."/>
            <person name="Perrone G."/>
            <person name="Piumi F."/>
            <person name="Punt P.J."/>
            <person name="Ram A.F."/>
            <person name="Ramon A."/>
            <person name="Rauscher S."/>
            <person name="Record E."/>
            <person name="Riano-Pachon D.M."/>
            <person name="Robert V."/>
            <person name="Roehrig J."/>
            <person name="Ruller R."/>
            <person name="Salamov A."/>
            <person name="Salih N.S."/>
            <person name="Samson R.A."/>
            <person name="Sandor E."/>
            <person name="Sanguinetti M."/>
            <person name="Schuetze T."/>
            <person name="Sepcic K."/>
            <person name="Shelest E."/>
            <person name="Sherlock G."/>
            <person name="Sophianopoulou V."/>
            <person name="Squina F.M."/>
            <person name="Sun H."/>
            <person name="Susca A."/>
            <person name="Todd R.B."/>
            <person name="Tsang A."/>
            <person name="Unkles S.E."/>
            <person name="van de Wiele N."/>
            <person name="van Rossen-Uffink D."/>
            <person name="Oliveira J.V."/>
            <person name="Vesth T.C."/>
            <person name="Visser J."/>
            <person name="Yu J.-H."/>
            <person name="Zhou M."/>
            <person name="Andersen M.R."/>
            <person name="Archer D.B."/>
            <person name="Baker S.E."/>
            <person name="Benoit I."/>
            <person name="Brakhage A.A."/>
            <person name="Braus G.H."/>
            <person name="Fischer R."/>
            <person name="Frisvad J.C."/>
            <person name="Goldman G.H."/>
            <person name="Houbraken J."/>
            <person name="Oakley B."/>
            <person name="Pocsi I."/>
            <person name="Scazzocchio C."/>
            <person name="Seiboth B."/>
            <person name="vanKuyk P.A."/>
            <person name="Wortman J."/>
            <person name="Dyer P.S."/>
            <person name="Grigoriev I.V."/>
        </authorList>
    </citation>
    <scope>NUCLEOTIDE SEQUENCE [LARGE SCALE GENOMIC DNA]</scope>
    <source>
        <strain evidence="11">CBS 583.65</strain>
    </source>
</reference>
<dbReference type="PRINTS" id="PR00463">
    <property type="entry name" value="EP450I"/>
</dbReference>
<evidence type="ECO:0000256" key="6">
    <source>
        <dbReference type="ARBA" id="ARBA00023033"/>
    </source>
</evidence>
<evidence type="ECO:0000256" key="2">
    <source>
        <dbReference type="ARBA" id="ARBA00010617"/>
    </source>
</evidence>
<dbReference type="PANTHER" id="PTHR46300:SF2">
    <property type="entry name" value="CYTOCHROME P450 MONOOXYGENASE ALNH-RELATED"/>
    <property type="match status" value="1"/>
</dbReference>
<dbReference type="InterPro" id="IPR036396">
    <property type="entry name" value="Cyt_P450_sf"/>
</dbReference>
<dbReference type="InterPro" id="IPR050364">
    <property type="entry name" value="Cytochrome_P450_fung"/>
</dbReference>
<dbReference type="GO" id="GO:0016705">
    <property type="term" value="F:oxidoreductase activity, acting on paired donors, with incorporation or reduction of molecular oxygen"/>
    <property type="evidence" value="ECO:0007669"/>
    <property type="project" value="InterPro"/>
</dbReference>
<dbReference type="OrthoDB" id="1103324at2759"/>
<dbReference type="PANTHER" id="PTHR46300">
    <property type="entry name" value="P450, PUTATIVE (EUROFUNG)-RELATED-RELATED"/>
    <property type="match status" value="1"/>
</dbReference>
<keyword evidence="9" id="KW-0812">Transmembrane</keyword>
<dbReference type="GO" id="GO:0020037">
    <property type="term" value="F:heme binding"/>
    <property type="evidence" value="ECO:0007669"/>
    <property type="project" value="InterPro"/>
</dbReference>
<keyword evidence="6" id="KW-0503">Monooxygenase</keyword>
<evidence type="ECO:0000313" key="10">
    <source>
        <dbReference type="EMBL" id="OJJ05348.1"/>
    </source>
</evidence>
<comment type="cofactor">
    <cofactor evidence="1 7">
        <name>heme</name>
        <dbReference type="ChEBI" id="CHEBI:30413"/>
    </cofactor>
</comment>
<evidence type="ECO:0000256" key="9">
    <source>
        <dbReference type="SAM" id="Phobius"/>
    </source>
</evidence>
<keyword evidence="7" id="KW-0349">Heme</keyword>
<evidence type="ECO:0000256" key="5">
    <source>
        <dbReference type="ARBA" id="ARBA00023004"/>
    </source>
</evidence>
<proteinExistence type="inferred from homology"/>
<dbReference type="GO" id="GO:0005506">
    <property type="term" value="F:iron ion binding"/>
    <property type="evidence" value="ECO:0007669"/>
    <property type="project" value="InterPro"/>
</dbReference>
<dbReference type="CDD" id="cd11065">
    <property type="entry name" value="CYP64-like"/>
    <property type="match status" value="1"/>
</dbReference>
<dbReference type="InterPro" id="IPR002401">
    <property type="entry name" value="Cyt_P450_E_grp-I"/>
</dbReference>
<sequence length="806" mass="89146">MSWTNQPDCSCTAELTQLSSLLPNPAPGPFEFSLLTTLTAPLEDLLKCVERCKEQHNQPTSTAAAVTIGAQNQNQNQNPSQNPEANRGLVPLADSILAICHASCATYDLVDDGGGGGAGGTTSRSPGSSENTPSPSIAGAGTEPGPAQQHDRAGVLFSNPSATWRCIKTPMVLGSLTLRGDEEALLARQIVYTVLTSLSALLRVVYIQDREAGQGHAMSLGAGQEYSGAGGALYGREVTIDRNGYNCKHKALNWSLLLGLQYTYSNQSTMATASLLFVASAALALIVFIAGKALRVGSRPKGLPPGPPTELIWGNTRQINLLYPQYQYAEWAAKYGPVYTVMLGDTAHVIVSGLQELRNIFIKQGAKSQARPPSRFQLLMRDGFFPGLNNGEKWQQARKMWQTVLNGSAAKQYLPYQELETRQLLFDLHREPEEWRNHIERYSNSVAMTMVNGRRISDAADPRVKETIQDLYDLAETGVRGAFLDSWPFLWKLPEWIFPVCKRAREIAAKHREFIWRNYSDVAKRTRQGEVLPSINHAIQEKLKQGWSGVSEIEGAEIGHHLLTGTTDTTASTLVNWVAAMCLNPEAQRKAQEEIDRVVGPERLPTDEDAAKLPYVQQVIQESQRWITSVPLSLPRAANGPVHWGGYTIPEETGLIMNSHAVHNDPDIFPEPDKFKPERWAGKPNAGSNGDSQLLFTFGAGRRICPGQHLAERSLFLVISHWLWAFDTLQATDDEKNKVPIDRNDLRPGFIVCLNPFEAKITPRSPRHSRVIEDTWKEELEVSLDENQQWKATPDGIARLIERVGK</sequence>
<feature type="region of interest" description="Disordered" evidence="8">
    <location>
        <begin position="116"/>
        <end position="152"/>
    </location>
</feature>
<evidence type="ECO:0000313" key="11">
    <source>
        <dbReference type="Proteomes" id="UP000184073"/>
    </source>
</evidence>
<evidence type="ECO:0000256" key="3">
    <source>
        <dbReference type="ARBA" id="ARBA00022723"/>
    </source>
</evidence>
<dbReference type="Proteomes" id="UP000184073">
    <property type="component" value="Unassembled WGS sequence"/>
</dbReference>
<comment type="similarity">
    <text evidence="2">Belongs to the cytochrome P450 family.</text>
</comment>
<dbReference type="InterPro" id="IPR017972">
    <property type="entry name" value="Cyt_P450_CS"/>
</dbReference>
<dbReference type="SUPFAM" id="SSF48264">
    <property type="entry name" value="Cytochrome P450"/>
    <property type="match status" value="1"/>
</dbReference>
<dbReference type="VEuPathDB" id="FungiDB:ASPVEDRAFT_64430"/>
<evidence type="ECO:0000256" key="7">
    <source>
        <dbReference type="PIRSR" id="PIRSR602401-1"/>
    </source>
</evidence>
<gene>
    <name evidence="10" type="ORF">ASPVEDRAFT_64430</name>
</gene>
<evidence type="ECO:0000256" key="8">
    <source>
        <dbReference type="SAM" id="MobiDB-lite"/>
    </source>
</evidence>
<dbReference type="GO" id="GO:0004497">
    <property type="term" value="F:monooxygenase activity"/>
    <property type="evidence" value="ECO:0007669"/>
    <property type="project" value="UniProtKB-KW"/>
</dbReference>
<dbReference type="GeneID" id="63731240"/>